<name>A0A4Y2IAG9_ARAVE</name>
<reference evidence="1 2" key="1">
    <citation type="journal article" date="2019" name="Sci. Rep.">
        <title>Orb-weaving spider Araneus ventricosus genome elucidates the spidroin gene catalogue.</title>
        <authorList>
            <person name="Kono N."/>
            <person name="Nakamura H."/>
            <person name="Ohtoshi R."/>
            <person name="Moran D.A.P."/>
            <person name="Shinohara A."/>
            <person name="Yoshida Y."/>
            <person name="Fujiwara M."/>
            <person name="Mori M."/>
            <person name="Tomita M."/>
            <person name="Arakawa K."/>
        </authorList>
    </citation>
    <scope>NUCLEOTIDE SEQUENCE [LARGE SCALE GENOMIC DNA]</scope>
</reference>
<accession>A0A4Y2IAG9</accession>
<evidence type="ECO:0000313" key="2">
    <source>
        <dbReference type="Proteomes" id="UP000499080"/>
    </source>
</evidence>
<comment type="caution">
    <text evidence="1">The sequence shown here is derived from an EMBL/GenBank/DDBJ whole genome shotgun (WGS) entry which is preliminary data.</text>
</comment>
<proteinExistence type="predicted"/>
<dbReference type="Proteomes" id="UP000499080">
    <property type="component" value="Unassembled WGS sequence"/>
</dbReference>
<organism evidence="1 2">
    <name type="scientific">Araneus ventricosus</name>
    <name type="common">Orbweaver spider</name>
    <name type="synonym">Epeira ventricosa</name>
    <dbReference type="NCBI Taxonomy" id="182803"/>
    <lineage>
        <taxon>Eukaryota</taxon>
        <taxon>Metazoa</taxon>
        <taxon>Ecdysozoa</taxon>
        <taxon>Arthropoda</taxon>
        <taxon>Chelicerata</taxon>
        <taxon>Arachnida</taxon>
        <taxon>Araneae</taxon>
        <taxon>Araneomorphae</taxon>
        <taxon>Entelegynae</taxon>
        <taxon>Araneoidea</taxon>
        <taxon>Araneidae</taxon>
        <taxon>Araneus</taxon>
    </lineage>
</organism>
<protein>
    <submittedName>
        <fullName evidence="1">Uncharacterized protein</fullName>
    </submittedName>
</protein>
<gene>
    <name evidence="1" type="ORF">AVEN_178448_1</name>
</gene>
<dbReference type="EMBL" id="BGPR01105875">
    <property type="protein sequence ID" value="GBM74510.1"/>
    <property type="molecule type" value="Genomic_DNA"/>
</dbReference>
<keyword evidence="2" id="KW-1185">Reference proteome</keyword>
<dbReference type="AlphaFoldDB" id="A0A4Y2IAG9"/>
<sequence length="82" mass="9421">MIRHELDSPNMGGHLPHHSTLCYNLPLRRSEMGCGCKGNWISYLAYLRSDLRTPLPLKKPNRLKPAFVAVKRKFLDRPGPPR</sequence>
<evidence type="ECO:0000313" key="1">
    <source>
        <dbReference type="EMBL" id="GBM74510.1"/>
    </source>
</evidence>